<dbReference type="OrthoDB" id="10444543at2759"/>
<proteinExistence type="predicted"/>
<keyword evidence="2" id="KW-1185">Reference proteome</keyword>
<accession>A0A8X6MHS2</accession>
<evidence type="ECO:0000313" key="1">
    <source>
        <dbReference type="EMBL" id="GFS57412.1"/>
    </source>
</evidence>
<comment type="caution">
    <text evidence="1">The sequence shown here is derived from an EMBL/GenBank/DDBJ whole genome shotgun (WGS) entry which is preliminary data.</text>
</comment>
<gene>
    <name evidence="1" type="ORF">NPIL_688111</name>
</gene>
<organism evidence="1 2">
    <name type="scientific">Nephila pilipes</name>
    <name type="common">Giant wood spider</name>
    <name type="synonym">Nephila maculata</name>
    <dbReference type="NCBI Taxonomy" id="299642"/>
    <lineage>
        <taxon>Eukaryota</taxon>
        <taxon>Metazoa</taxon>
        <taxon>Ecdysozoa</taxon>
        <taxon>Arthropoda</taxon>
        <taxon>Chelicerata</taxon>
        <taxon>Arachnida</taxon>
        <taxon>Araneae</taxon>
        <taxon>Araneomorphae</taxon>
        <taxon>Entelegynae</taxon>
        <taxon>Araneoidea</taxon>
        <taxon>Nephilidae</taxon>
        <taxon>Nephila</taxon>
    </lineage>
</organism>
<name>A0A8X6MHS2_NEPPI</name>
<evidence type="ECO:0000313" key="2">
    <source>
        <dbReference type="Proteomes" id="UP000887013"/>
    </source>
</evidence>
<protein>
    <submittedName>
        <fullName evidence="1">Uncharacterized protein</fullName>
    </submittedName>
</protein>
<sequence length="196" mass="22501">MSTVQILKEPKGRNNFFKNIRNIHLAFDIRKQNITLDKNSASINVYDEISNDENRQKIGILFQTIHPLRMVDTSEKISISSNRKFSKNVAADETRTDLSDCLDVRQDSLVSQEVLYSVSSVVNSLYNPSPSCPYLLSQLLIEKNNDSDGAVAAKRCEKVIQRLQSRTNCSANFNILHKIKSTWCKMKRRKTYQKLK</sequence>
<reference evidence="1" key="1">
    <citation type="submission" date="2020-08" db="EMBL/GenBank/DDBJ databases">
        <title>Multicomponent nature underlies the extraordinary mechanical properties of spider dragline silk.</title>
        <authorList>
            <person name="Kono N."/>
            <person name="Nakamura H."/>
            <person name="Mori M."/>
            <person name="Yoshida Y."/>
            <person name="Ohtoshi R."/>
            <person name="Malay A.D."/>
            <person name="Moran D.A.P."/>
            <person name="Tomita M."/>
            <person name="Numata K."/>
            <person name="Arakawa K."/>
        </authorList>
    </citation>
    <scope>NUCLEOTIDE SEQUENCE</scope>
</reference>
<dbReference type="AlphaFoldDB" id="A0A8X6MHS2"/>
<dbReference type="EMBL" id="BMAW01092862">
    <property type="protein sequence ID" value="GFS57412.1"/>
    <property type="molecule type" value="Genomic_DNA"/>
</dbReference>
<dbReference type="Proteomes" id="UP000887013">
    <property type="component" value="Unassembled WGS sequence"/>
</dbReference>